<feature type="region of interest" description="Disordered" evidence="1">
    <location>
        <begin position="212"/>
        <end position="259"/>
    </location>
</feature>
<evidence type="ECO:0000313" key="2">
    <source>
        <dbReference type="EMBL" id="KAJ7075952.1"/>
    </source>
</evidence>
<dbReference type="AlphaFoldDB" id="A0AAD6TR92"/>
<organism evidence="2 3">
    <name type="scientific">Mycena belliarum</name>
    <dbReference type="NCBI Taxonomy" id="1033014"/>
    <lineage>
        <taxon>Eukaryota</taxon>
        <taxon>Fungi</taxon>
        <taxon>Dikarya</taxon>
        <taxon>Basidiomycota</taxon>
        <taxon>Agaricomycotina</taxon>
        <taxon>Agaricomycetes</taxon>
        <taxon>Agaricomycetidae</taxon>
        <taxon>Agaricales</taxon>
        <taxon>Marasmiineae</taxon>
        <taxon>Mycenaceae</taxon>
        <taxon>Mycena</taxon>
    </lineage>
</organism>
<dbReference type="EMBL" id="JARJCN010000087">
    <property type="protein sequence ID" value="KAJ7075952.1"/>
    <property type="molecule type" value="Genomic_DNA"/>
</dbReference>
<evidence type="ECO:0000256" key="1">
    <source>
        <dbReference type="SAM" id="MobiDB-lite"/>
    </source>
</evidence>
<gene>
    <name evidence="2" type="ORF">B0H15DRAFT_610417</name>
</gene>
<proteinExistence type="predicted"/>
<reference evidence="2" key="1">
    <citation type="submission" date="2023-03" db="EMBL/GenBank/DDBJ databases">
        <title>Massive genome expansion in bonnet fungi (Mycena s.s.) driven by repeated elements and novel gene families across ecological guilds.</title>
        <authorList>
            <consortium name="Lawrence Berkeley National Laboratory"/>
            <person name="Harder C.B."/>
            <person name="Miyauchi S."/>
            <person name="Viragh M."/>
            <person name="Kuo A."/>
            <person name="Thoen E."/>
            <person name="Andreopoulos B."/>
            <person name="Lu D."/>
            <person name="Skrede I."/>
            <person name="Drula E."/>
            <person name="Henrissat B."/>
            <person name="Morin E."/>
            <person name="Kohler A."/>
            <person name="Barry K."/>
            <person name="LaButti K."/>
            <person name="Morin E."/>
            <person name="Salamov A."/>
            <person name="Lipzen A."/>
            <person name="Mereny Z."/>
            <person name="Hegedus B."/>
            <person name="Baldrian P."/>
            <person name="Stursova M."/>
            <person name="Weitz H."/>
            <person name="Taylor A."/>
            <person name="Grigoriev I.V."/>
            <person name="Nagy L.G."/>
            <person name="Martin F."/>
            <person name="Kauserud H."/>
        </authorList>
    </citation>
    <scope>NUCLEOTIDE SEQUENCE</scope>
    <source>
        <strain evidence="2">CBHHK173m</strain>
    </source>
</reference>
<accession>A0AAD6TR92</accession>
<comment type="caution">
    <text evidence="2">The sequence shown here is derived from an EMBL/GenBank/DDBJ whole genome shotgun (WGS) entry which is preliminary data.</text>
</comment>
<protein>
    <submittedName>
        <fullName evidence="2">Uncharacterized protein</fullName>
    </submittedName>
</protein>
<feature type="compositionally biased region" description="Basic and acidic residues" evidence="1">
    <location>
        <begin position="128"/>
        <end position="138"/>
    </location>
</feature>
<name>A0AAD6TR92_9AGAR</name>
<evidence type="ECO:0000313" key="3">
    <source>
        <dbReference type="Proteomes" id="UP001222325"/>
    </source>
</evidence>
<keyword evidence="3" id="KW-1185">Reference proteome</keyword>
<feature type="compositionally biased region" description="Low complexity" evidence="1">
    <location>
        <begin position="16"/>
        <end position="25"/>
    </location>
</feature>
<dbReference type="Proteomes" id="UP001222325">
    <property type="component" value="Unassembled WGS sequence"/>
</dbReference>
<feature type="compositionally biased region" description="Polar residues" evidence="1">
    <location>
        <begin position="175"/>
        <end position="186"/>
    </location>
</feature>
<feature type="region of interest" description="Disordered" evidence="1">
    <location>
        <begin position="1"/>
        <end position="199"/>
    </location>
</feature>
<sequence length="259" mass="27808">MSGGGVASPPSAFTRPIPAAAVSAVPPVPPITRRSDPLPEAATRGGTSRTLEPEQERNEAVVPPPVPPKTRRSDPLPKPAARGQTPRPLEPEQKRNGTVVPPAVPPLPPAMRSSDPLPNTAVRGRTPRPLEREQRRNAVDVQPPTTPLSPAGLRDQRKRSQSVGAASRIPRPPSRSGQVKTRSNAPSPVRAAEESRAITPSVASFSMPFPFLRSMRTTPNLGKPQGARAEGPRQQATRGRRGENPVTKVVENVRAKRWK</sequence>